<comment type="caution">
    <text evidence="1">The sequence shown here is derived from an EMBL/GenBank/DDBJ whole genome shotgun (WGS) entry which is preliminary data.</text>
</comment>
<sequence length="291" mass="30915">MSETVAPALVRQMWQVLEPVHAAIYYAPQANEEAAALGYDTATRWPSYFTWRSAPLGAAGPELVAATYYSFSAAMIRDYVPAIWDTATPETVLASRLRAVDRTLRGLLPDLVGTPELAEAATLARRAAEAAVTAGRPLAAANADLPWPDEPHLVLWQAASVLREHRGDGHLAALLAAALDPCEALVSFAAIGAAPVEVFAGRGWTPQEWQAARERLTARGWLDTDGLATEAGRAGRDEVERLTDQLATGPWRALGTAGAGRLAQLVGPPAVALARSGIFPRQSTLGLGARR</sequence>
<name>A0A8J3L2V8_9ACTN</name>
<dbReference type="AlphaFoldDB" id="A0A8J3L2V8"/>
<dbReference type="InterPro" id="IPR054058">
    <property type="entry name" value="HTH_67"/>
</dbReference>
<protein>
    <recommendedName>
        <fullName evidence="3">SalK</fullName>
    </recommendedName>
</protein>
<dbReference type="Proteomes" id="UP000630887">
    <property type="component" value="Unassembled WGS sequence"/>
</dbReference>
<organism evidence="1 2">
    <name type="scientific">Catellatospora coxensis</name>
    <dbReference type="NCBI Taxonomy" id="310354"/>
    <lineage>
        <taxon>Bacteria</taxon>
        <taxon>Bacillati</taxon>
        <taxon>Actinomycetota</taxon>
        <taxon>Actinomycetes</taxon>
        <taxon>Micromonosporales</taxon>
        <taxon>Micromonosporaceae</taxon>
        <taxon>Catellatospora</taxon>
    </lineage>
</organism>
<dbReference type="EMBL" id="BONI01000036">
    <property type="protein sequence ID" value="GIG07581.1"/>
    <property type="molecule type" value="Genomic_DNA"/>
</dbReference>
<evidence type="ECO:0008006" key="3">
    <source>
        <dbReference type="Google" id="ProtNLM"/>
    </source>
</evidence>
<gene>
    <name evidence="1" type="ORF">Cco03nite_42810</name>
</gene>
<keyword evidence="2" id="KW-1185">Reference proteome</keyword>
<proteinExistence type="predicted"/>
<accession>A0A8J3L2V8</accession>
<evidence type="ECO:0000313" key="1">
    <source>
        <dbReference type="EMBL" id="GIG07581.1"/>
    </source>
</evidence>
<evidence type="ECO:0000313" key="2">
    <source>
        <dbReference type="Proteomes" id="UP000630887"/>
    </source>
</evidence>
<dbReference type="Pfam" id="PF21863">
    <property type="entry name" value="HTH_67"/>
    <property type="match status" value="1"/>
</dbReference>
<reference evidence="1 2" key="1">
    <citation type="submission" date="2021-01" db="EMBL/GenBank/DDBJ databases">
        <title>Whole genome shotgun sequence of Catellatospora coxensis NBRC 107359.</title>
        <authorList>
            <person name="Komaki H."/>
            <person name="Tamura T."/>
        </authorList>
    </citation>
    <scope>NUCLEOTIDE SEQUENCE [LARGE SCALE GENOMIC DNA]</scope>
    <source>
        <strain evidence="1 2">NBRC 107359</strain>
    </source>
</reference>
<dbReference type="RefSeq" id="WP_203693917.1">
    <property type="nucleotide sequence ID" value="NZ_BAAALC010000039.1"/>
</dbReference>
<dbReference type="NCBIfam" id="NF047719">
    <property type="entry name" value="SCO6745_fam_HTH"/>
    <property type="match status" value="1"/>
</dbReference>